<evidence type="ECO:0000256" key="1">
    <source>
        <dbReference type="ARBA" id="ARBA00004651"/>
    </source>
</evidence>
<dbReference type="NCBIfam" id="NF037997">
    <property type="entry name" value="Na_Pi_symport"/>
    <property type="match status" value="1"/>
</dbReference>
<dbReference type="EMBL" id="BAABFO010000036">
    <property type="protein sequence ID" value="GAA4343023.1"/>
    <property type="molecule type" value="Genomic_DNA"/>
</dbReference>
<proteinExistence type="predicted"/>
<feature type="transmembrane region" description="Helical" evidence="6">
    <location>
        <begin position="68"/>
        <end position="92"/>
    </location>
</feature>
<dbReference type="Pfam" id="PF02690">
    <property type="entry name" value="Na_Pi_cotrans"/>
    <property type="match status" value="2"/>
</dbReference>
<evidence type="ECO:0000313" key="8">
    <source>
        <dbReference type="EMBL" id="GAA4343023.1"/>
    </source>
</evidence>
<keyword evidence="5 6" id="KW-0472">Membrane</keyword>
<keyword evidence="9" id="KW-1185">Reference proteome</keyword>
<keyword evidence="3 6" id="KW-0812">Transmembrane</keyword>
<comment type="caution">
    <text evidence="8">The sequence shown here is derived from an EMBL/GenBank/DDBJ whole genome shotgun (WGS) entry which is preliminary data.</text>
</comment>
<keyword evidence="2" id="KW-1003">Cell membrane</keyword>
<evidence type="ECO:0000256" key="2">
    <source>
        <dbReference type="ARBA" id="ARBA00022475"/>
    </source>
</evidence>
<dbReference type="RefSeq" id="WP_345252243.1">
    <property type="nucleotide sequence ID" value="NZ_BAABFO010000036.1"/>
</dbReference>
<dbReference type="InterPro" id="IPR038078">
    <property type="entry name" value="PhoU-like_sf"/>
</dbReference>
<keyword evidence="4 6" id="KW-1133">Transmembrane helix</keyword>
<evidence type="ECO:0000259" key="7">
    <source>
        <dbReference type="Pfam" id="PF01895"/>
    </source>
</evidence>
<evidence type="ECO:0000313" key="9">
    <source>
        <dbReference type="Proteomes" id="UP001501671"/>
    </source>
</evidence>
<evidence type="ECO:0000256" key="5">
    <source>
        <dbReference type="ARBA" id="ARBA00023136"/>
    </source>
</evidence>
<name>A0ABP8HR35_9BURK</name>
<accession>A0ABP8HR35</accession>
<feature type="transmembrane region" description="Helical" evidence="6">
    <location>
        <begin position="98"/>
        <end position="121"/>
    </location>
</feature>
<dbReference type="Proteomes" id="UP001501671">
    <property type="component" value="Unassembled WGS sequence"/>
</dbReference>
<reference evidence="9" key="1">
    <citation type="journal article" date="2019" name="Int. J. Syst. Evol. Microbiol.">
        <title>The Global Catalogue of Microorganisms (GCM) 10K type strain sequencing project: providing services to taxonomists for standard genome sequencing and annotation.</title>
        <authorList>
            <consortium name="The Broad Institute Genomics Platform"/>
            <consortium name="The Broad Institute Genome Sequencing Center for Infectious Disease"/>
            <person name="Wu L."/>
            <person name="Ma J."/>
        </authorList>
    </citation>
    <scope>NUCLEOTIDE SEQUENCE [LARGE SCALE GENOMIC DNA]</scope>
    <source>
        <strain evidence="9">JCM 17666</strain>
    </source>
</reference>
<dbReference type="InterPro" id="IPR003841">
    <property type="entry name" value="Na/Pi_transpt"/>
</dbReference>
<dbReference type="SUPFAM" id="SSF109755">
    <property type="entry name" value="PhoU-like"/>
    <property type="match status" value="1"/>
</dbReference>
<comment type="subcellular location">
    <subcellularLocation>
        <location evidence="1">Cell membrane</location>
        <topology evidence="1">Multi-pass membrane protein</topology>
    </subcellularLocation>
</comment>
<protein>
    <submittedName>
        <fullName evidence="8">Na/Pi cotransporter family protein</fullName>
    </submittedName>
</protein>
<gene>
    <name evidence="8" type="ORF">GCM10023144_45570</name>
</gene>
<feature type="transmembrane region" description="Helical" evidence="6">
    <location>
        <begin position="279"/>
        <end position="299"/>
    </location>
</feature>
<sequence>MDLIFTLLDLAGYVALLLWGVHMVQTGIQRAFGPRLRASLGVALANRGYAFLAGLGVTAILQSSTATGLMIAGFAGSGLVGLVPALAAMLGANVGTTLIVQVLSFDVTIWAPILVLAGVLMFRRSNATHTRDLGRVGIGLGLLLLSLHLLLGQLEPYRELPALRAVLGALSDQPVLAVLLAAALAWAAHSSVAVVVLVMSFAAQGIVPPDTAFALVLGANLGTAINPMLEGAARQDPLARRLPLGNFMNRALGVAVGLLALRYVQPLMTQLADGDNARAVANFHTLFNLALALIFMPVLRPYSRLLQRLLPPNPDRPDPGQPRYLDDAARELPVVALGNAAREALRMADTLQTMLQNTRAAFDRGDRKRIAETRQLDDVLDKLNAAIKTYVSSLDADELTEDDRKRSGEILTFITNLEHAGDVLVTNLLAHIGKQIKRGLSFSPAGRREMTEMLDRLGANLKLAASLFMTDDPRAARLLGAEKDVFRRLEIDATRAHFDRLRAHRLDSTETSALHLDILRDLRRINTHLVAAAAYPVLEDHGELLTTRVRPATESGASPAH</sequence>
<dbReference type="InterPro" id="IPR026022">
    <property type="entry name" value="PhoU_dom"/>
</dbReference>
<evidence type="ECO:0000256" key="4">
    <source>
        <dbReference type="ARBA" id="ARBA00022989"/>
    </source>
</evidence>
<feature type="transmembrane region" description="Helical" evidence="6">
    <location>
        <begin position="174"/>
        <end position="198"/>
    </location>
</feature>
<dbReference type="InterPro" id="IPR004633">
    <property type="entry name" value="NaPi_cotrn-rel/YqeW-like"/>
</dbReference>
<dbReference type="PANTHER" id="PTHR10010:SF46">
    <property type="entry name" value="SODIUM-DEPENDENT PHOSPHATE TRANSPORT PROTEIN 2B"/>
    <property type="match status" value="1"/>
</dbReference>
<dbReference type="Gene3D" id="1.20.58.220">
    <property type="entry name" value="Phosphate transport system protein phou homolog 2, domain 2"/>
    <property type="match status" value="1"/>
</dbReference>
<dbReference type="PANTHER" id="PTHR10010">
    <property type="entry name" value="SOLUTE CARRIER FAMILY 34 SODIUM PHOSPHATE , MEMBER 2-RELATED"/>
    <property type="match status" value="1"/>
</dbReference>
<evidence type="ECO:0000256" key="6">
    <source>
        <dbReference type="SAM" id="Phobius"/>
    </source>
</evidence>
<evidence type="ECO:0000256" key="3">
    <source>
        <dbReference type="ARBA" id="ARBA00022692"/>
    </source>
</evidence>
<dbReference type="Pfam" id="PF01895">
    <property type="entry name" value="PhoU"/>
    <property type="match status" value="1"/>
</dbReference>
<feature type="transmembrane region" description="Helical" evidence="6">
    <location>
        <begin position="39"/>
        <end position="61"/>
    </location>
</feature>
<organism evidence="8 9">
    <name type="scientific">Pigmentiphaga soli</name>
    <dbReference type="NCBI Taxonomy" id="1007095"/>
    <lineage>
        <taxon>Bacteria</taxon>
        <taxon>Pseudomonadati</taxon>
        <taxon>Pseudomonadota</taxon>
        <taxon>Betaproteobacteria</taxon>
        <taxon>Burkholderiales</taxon>
        <taxon>Alcaligenaceae</taxon>
        <taxon>Pigmentiphaga</taxon>
    </lineage>
</organism>
<feature type="transmembrane region" description="Helical" evidence="6">
    <location>
        <begin position="133"/>
        <end position="154"/>
    </location>
</feature>
<dbReference type="NCBIfam" id="TIGR00704">
    <property type="entry name" value="NaPi_cotrn_rel"/>
    <property type="match status" value="1"/>
</dbReference>
<feature type="domain" description="PhoU" evidence="7">
    <location>
        <begin position="345"/>
        <end position="423"/>
    </location>
</feature>